<comment type="catalytic activity">
    <reaction evidence="10">
        <text>(3R,6R)-3-hydroxy-10'-apo-alpha-carotenal + O2 = (3R,6R)-hydroxy-alpha-ionone + 4,9-dimethyldodeca-2,4,6,8,10-pentaenedial</text>
        <dbReference type="Rhea" id="RHEA:68436"/>
        <dbReference type="ChEBI" id="CHEBI:15379"/>
        <dbReference type="ChEBI" id="CHEBI:53171"/>
        <dbReference type="ChEBI" id="CHEBI:177903"/>
        <dbReference type="ChEBI" id="CHEBI:177904"/>
    </reaction>
    <physiologicalReaction direction="left-to-right" evidence="10">
        <dbReference type="Rhea" id="RHEA:68437"/>
    </physiologicalReaction>
</comment>
<evidence type="ECO:0000313" key="26">
    <source>
        <dbReference type="Proteomes" id="UP000694545"/>
    </source>
</evidence>
<evidence type="ECO:0000256" key="3">
    <source>
        <dbReference type="ARBA" id="ARBA00022723"/>
    </source>
</evidence>
<evidence type="ECO:0000256" key="5">
    <source>
        <dbReference type="ARBA" id="ARBA00023002"/>
    </source>
</evidence>
<protein>
    <recommendedName>
        <fullName evidence="12">Carotenoid-cleaving dioxygenase, mitochondrial</fullName>
        <ecNumber evidence="11">1.13.11.71</ecNumber>
    </recommendedName>
</protein>
<evidence type="ECO:0000256" key="2">
    <source>
        <dbReference type="ARBA" id="ARBA00006787"/>
    </source>
</evidence>
<dbReference type="GO" id="GO:0010436">
    <property type="term" value="F:carotenoid dioxygenase activity"/>
    <property type="evidence" value="ECO:0007669"/>
    <property type="project" value="TreeGrafter"/>
</dbReference>
<dbReference type="GO" id="GO:0005739">
    <property type="term" value="C:mitochondrion"/>
    <property type="evidence" value="ECO:0007669"/>
    <property type="project" value="UniProtKB-SubCell"/>
</dbReference>
<dbReference type="GO" id="GO:0102076">
    <property type="term" value="F:beta,beta-carotene-9',10'-cleaving oxygenase activity"/>
    <property type="evidence" value="ECO:0007669"/>
    <property type="project" value="UniProtKB-EC"/>
</dbReference>
<comment type="catalytic activity">
    <reaction evidence="15">
        <text>5-cis-lycopene + O2 = 5-cis-10'-apo-lycopenal + (3E,5E)-6,10-dimethylundeca-3,5,9-trien-2-one</text>
        <dbReference type="Rhea" id="RHEA:68444"/>
        <dbReference type="ChEBI" id="CHEBI:15379"/>
        <dbReference type="ChEBI" id="CHEBI:67207"/>
        <dbReference type="ChEBI" id="CHEBI:177905"/>
        <dbReference type="ChEBI" id="CHEBI:177906"/>
    </reaction>
    <physiologicalReaction direction="left-to-right" evidence="15">
        <dbReference type="Rhea" id="RHEA:68445"/>
    </physiologicalReaction>
</comment>
<evidence type="ECO:0000256" key="17">
    <source>
        <dbReference type="ARBA" id="ARBA00048043"/>
    </source>
</evidence>
<evidence type="ECO:0000256" key="19">
    <source>
        <dbReference type="ARBA" id="ARBA00048862"/>
    </source>
</evidence>
<organism evidence="25 26">
    <name type="scientific">Varanus komodoensis</name>
    <name type="common">Komodo dragon</name>
    <dbReference type="NCBI Taxonomy" id="61221"/>
    <lineage>
        <taxon>Eukaryota</taxon>
        <taxon>Metazoa</taxon>
        <taxon>Chordata</taxon>
        <taxon>Craniata</taxon>
        <taxon>Vertebrata</taxon>
        <taxon>Euteleostomi</taxon>
        <taxon>Lepidosauria</taxon>
        <taxon>Squamata</taxon>
        <taxon>Bifurcata</taxon>
        <taxon>Unidentata</taxon>
        <taxon>Episquamata</taxon>
        <taxon>Toxicofera</taxon>
        <taxon>Anguimorpha</taxon>
        <taxon>Paleoanguimorpha</taxon>
        <taxon>Varanoidea</taxon>
        <taxon>Varanidae</taxon>
        <taxon>Varanus</taxon>
    </lineage>
</organism>
<gene>
    <name evidence="25" type="primary">BCO2</name>
</gene>
<evidence type="ECO:0000256" key="15">
    <source>
        <dbReference type="ARBA" id="ARBA00047747"/>
    </source>
</evidence>
<comment type="function">
    <text evidence="13">Broad specificity mitochondrial dioxygenase that mediates the asymmetric oxidative cleavage of carotenoids. Cleaves carotenes (pure hydrocarbon carotenoids) such as all-trans-beta-carotene and lycopene as well as xanthophylls (oxygenated carotenoids) such as zeaxanthin, lutein and beta-cryptoxanthin at both the 9,10 and the 9',10' carbon-carbon double bond. Through its function in carotenoids metabolism regulates oxidative stress and the production of important signaling molecules.</text>
</comment>
<dbReference type="CTD" id="83875"/>
<dbReference type="GeneID" id="123036882"/>
<dbReference type="GO" id="GO:0003834">
    <property type="term" value="F:beta-carotene 15,15'-dioxygenase activity"/>
    <property type="evidence" value="ECO:0007669"/>
    <property type="project" value="TreeGrafter"/>
</dbReference>
<name>A0A8D2Q761_VARKO</name>
<comment type="catalytic activity">
    <reaction evidence="9">
        <text>all-trans-zeaxanthin + O2 = (3R)-3-hydroxy-10'-apo-beta-carotenal + (3R)-hydroxy-beta-ionone</text>
        <dbReference type="Rhea" id="RHEA:68104"/>
        <dbReference type="ChEBI" id="CHEBI:15379"/>
        <dbReference type="ChEBI" id="CHEBI:27547"/>
        <dbReference type="ChEBI" id="CHEBI:53173"/>
        <dbReference type="ChEBI" id="CHEBI:177902"/>
    </reaction>
    <physiologicalReaction direction="left-to-right" evidence="9">
        <dbReference type="Rhea" id="RHEA:68105"/>
    </physiologicalReaction>
</comment>
<evidence type="ECO:0000256" key="6">
    <source>
        <dbReference type="ARBA" id="ARBA00023004"/>
    </source>
</evidence>
<keyword evidence="3 23" id="KW-0479">Metal-binding</keyword>
<evidence type="ECO:0000256" key="12">
    <source>
        <dbReference type="ARBA" id="ARBA00040536"/>
    </source>
</evidence>
<dbReference type="GO" id="GO:0042574">
    <property type="term" value="P:retinal metabolic process"/>
    <property type="evidence" value="ECO:0007669"/>
    <property type="project" value="TreeGrafter"/>
</dbReference>
<dbReference type="EC" id="1.13.11.71" evidence="11"/>
<evidence type="ECO:0000256" key="21">
    <source>
        <dbReference type="ARBA" id="ARBA00049190"/>
    </source>
</evidence>
<evidence type="ECO:0000256" key="11">
    <source>
        <dbReference type="ARBA" id="ARBA00038847"/>
    </source>
</evidence>
<comment type="cofactor">
    <cofactor evidence="23">
        <name>Fe(2+)</name>
        <dbReference type="ChEBI" id="CHEBI:29033"/>
    </cofactor>
    <text evidence="23">Binds 1 Fe(2+) ion per subunit.</text>
</comment>
<feature type="binding site" evidence="23">
    <location>
        <position position="248"/>
    </location>
    <ligand>
        <name>Fe cation</name>
        <dbReference type="ChEBI" id="CHEBI:24875"/>
        <note>catalytic</note>
    </ligand>
</feature>
<keyword evidence="26" id="KW-1185">Reference proteome</keyword>
<dbReference type="Pfam" id="PF03055">
    <property type="entry name" value="RPE65"/>
    <property type="match status" value="1"/>
</dbReference>
<dbReference type="Ensembl" id="ENSVKKT00000025152.1">
    <property type="protein sequence ID" value="ENSVKKP00000024556.1"/>
    <property type="gene ID" value="ENSVKKG00000016173.1"/>
</dbReference>
<dbReference type="RefSeq" id="XP_044312331.1">
    <property type="nucleotide sequence ID" value="XM_044456396.1"/>
</dbReference>
<comment type="catalytic activity">
    <reaction evidence="19">
        <text>lutein + O2 = (3R,6R)-3-hydroxy-10'-apo-alpha-carotenal + (3R)-hydroxy-beta-ionone</text>
        <dbReference type="Rhea" id="RHEA:68432"/>
        <dbReference type="ChEBI" id="CHEBI:15379"/>
        <dbReference type="ChEBI" id="CHEBI:28838"/>
        <dbReference type="ChEBI" id="CHEBI:53173"/>
        <dbReference type="ChEBI" id="CHEBI:177903"/>
    </reaction>
    <physiologicalReaction direction="left-to-right" evidence="19">
        <dbReference type="Rhea" id="RHEA:68433"/>
    </physiologicalReaction>
</comment>
<comment type="similarity">
    <text evidence="2 24">Belongs to the carotenoid oxygenase family.</text>
</comment>
<reference evidence="25" key="2">
    <citation type="submission" date="2025-09" db="UniProtKB">
        <authorList>
            <consortium name="Ensembl"/>
        </authorList>
    </citation>
    <scope>IDENTIFICATION</scope>
</reference>
<dbReference type="Proteomes" id="UP000694545">
    <property type="component" value="Unplaced"/>
</dbReference>
<dbReference type="OMA" id="WHIGDYN"/>
<evidence type="ECO:0000256" key="18">
    <source>
        <dbReference type="ARBA" id="ARBA00048381"/>
    </source>
</evidence>
<keyword evidence="8" id="KW-0496">Mitochondrion</keyword>
<evidence type="ECO:0000256" key="8">
    <source>
        <dbReference type="ARBA" id="ARBA00023128"/>
    </source>
</evidence>
<dbReference type="InterPro" id="IPR004294">
    <property type="entry name" value="Carotenoid_Oase"/>
</dbReference>
<reference evidence="25" key="1">
    <citation type="submission" date="2025-08" db="UniProtKB">
        <authorList>
            <consortium name="Ensembl"/>
        </authorList>
    </citation>
    <scope>IDENTIFICATION</scope>
</reference>
<dbReference type="GO" id="GO:0046872">
    <property type="term" value="F:metal ion binding"/>
    <property type="evidence" value="ECO:0007669"/>
    <property type="project" value="UniProtKB-KW"/>
</dbReference>
<comment type="catalytic activity">
    <reaction evidence="17">
        <text>all-trans-10'-apo-beta-carotenal + O2 = beta-ionone + 4,9-dimethyldodeca-2,4,6,8,10-pentaenedial</text>
        <dbReference type="Rhea" id="RHEA:68452"/>
        <dbReference type="ChEBI" id="CHEBI:15379"/>
        <dbReference type="ChEBI" id="CHEBI:32325"/>
        <dbReference type="ChEBI" id="CHEBI:53153"/>
        <dbReference type="ChEBI" id="CHEBI:53171"/>
    </reaction>
    <physiologicalReaction direction="left-to-right" evidence="17">
        <dbReference type="Rhea" id="RHEA:68453"/>
    </physiologicalReaction>
</comment>
<evidence type="ECO:0000256" key="20">
    <source>
        <dbReference type="ARBA" id="ARBA00049156"/>
    </source>
</evidence>
<accession>A0A8D2Q761</accession>
<keyword evidence="5" id="KW-0560">Oxidoreductase</keyword>
<comment type="catalytic activity">
    <reaction evidence="14">
        <text>(3R)-3-hydroxy-10'-apo-beta-carotenal + O2 = 4,9-dimethyldodeca-2,4,6,8,10-pentaenedial + (3R)-hydroxy-beta-ionone</text>
        <dbReference type="Rhea" id="RHEA:68424"/>
        <dbReference type="ChEBI" id="CHEBI:15379"/>
        <dbReference type="ChEBI" id="CHEBI:53171"/>
        <dbReference type="ChEBI" id="CHEBI:53173"/>
        <dbReference type="ChEBI" id="CHEBI:177902"/>
    </reaction>
    <physiologicalReaction direction="left-to-right" evidence="14">
        <dbReference type="Rhea" id="RHEA:68425"/>
    </physiologicalReaction>
</comment>
<comment type="catalytic activity">
    <reaction evidence="18">
        <text>all-trans-zeaxanthin + 2 O2 = 4,9-dimethyldodeca-2,4,6,8,10-pentaenedial + 2 (3R)-hydroxy-beta-ionone</text>
        <dbReference type="Rhea" id="RHEA:26393"/>
        <dbReference type="ChEBI" id="CHEBI:15379"/>
        <dbReference type="ChEBI" id="CHEBI:27547"/>
        <dbReference type="ChEBI" id="CHEBI:53171"/>
        <dbReference type="ChEBI" id="CHEBI:53173"/>
    </reaction>
    <physiologicalReaction direction="left-to-right" evidence="18">
        <dbReference type="Rhea" id="RHEA:26394"/>
    </physiologicalReaction>
</comment>
<dbReference type="PANTHER" id="PTHR10543">
    <property type="entry name" value="BETA-CAROTENE DIOXYGENASE"/>
    <property type="match status" value="1"/>
</dbReference>
<evidence type="ECO:0000256" key="4">
    <source>
        <dbReference type="ARBA" id="ARBA00022964"/>
    </source>
</evidence>
<evidence type="ECO:0000313" key="25">
    <source>
        <dbReference type="Ensembl" id="ENSVKKP00000024556.1"/>
    </source>
</evidence>
<comment type="catalytic activity">
    <reaction evidence="20">
        <text>all-trans-beta-carotene + O2 = beta-ionone + all-trans-10'-apo-beta-carotenal</text>
        <dbReference type="Rhea" id="RHEA:26389"/>
        <dbReference type="ChEBI" id="CHEBI:15379"/>
        <dbReference type="ChEBI" id="CHEBI:17579"/>
        <dbReference type="ChEBI" id="CHEBI:32325"/>
        <dbReference type="ChEBI" id="CHEBI:53153"/>
        <dbReference type="EC" id="1.13.11.71"/>
    </reaction>
    <physiologicalReaction direction="left-to-right" evidence="20">
        <dbReference type="Rhea" id="RHEA:26390"/>
    </physiologicalReaction>
</comment>
<dbReference type="PANTHER" id="PTHR10543:SF122">
    <property type="entry name" value="CAROTENOID-CLEAVING DIOXYGENASE, MITOCHONDRIAL"/>
    <property type="match status" value="1"/>
</dbReference>
<dbReference type="GO" id="GO:0016121">
    <property type="term" value="P:carotene catabolic process"/>
    <property type="evidence" value="ECO:0007669"/>
    <property type="project" value="TreeGrafter"/>
</dbReference>
<feature type="binding site" evidence="23">
    <location>
        <position position="380"/>
    </location>
    <ligand>
        <name>Fe cation</name>
        <dbReference type="ChEBI" id="CHEBI:24875"/>
        <note>catalytic</note>
    </ligand>
</feature>
<sequence>MAAALLLFRAGLGRPRGGSAVLLSKVLLARPAVAFATTEKHRPLACRFHTSPRSLVIENLALGPTPGQAACIQRKGLQCIAPLFCSVEETPHAIPTKVEGRVPKWLKGKLLRNGPGKFEFGKDKYNHWFDGMALLHQFEIEDGTVKYSSKFLRSDTYVTNSKNNRIVISEFGTLAMPDPCKTVFERFMSRFEMPKLTDNCNVNYVIYKGDYYVSTETDVMHKVDLETLETKGKVNWSKYIAVNGATAHPHYEPDGTAYNMGNSYGKDGSKYNIICVPPQGPNSDGSSLQGAKVLCTIEPDNKAKPSYYHSFGMSENYVILIEQPLKMNLWKLMVARSLGKSFSDVLSWEPQQNTRFHVINKLTGQVLPGQYYSKPFLFFHQINAFDDQGCIVLDLCCQDDGGSVDIYRLKNLRKAGEALDQVYNSVPTAFPRRFVLPINVSPKTPTGQNLNPLSYTSARAVKEADGKIWCTHESLHGENLKEAGGIEFPQINYALCNGKKYRFFYGCGFGHMVGDSLIKTDVKTKEIKIWQEDGMYPSEPVFVPEPNSAAEDGGVLLSIVLTPKQNQGSFLLILDAESFTELGRAEVPVQMPYGFHGIFVPH</sequence>
<evidence type="ECO:0000256" key="23">
    <source>
        <dbReference type="PIRSR" id="PIRSR604294-1"/>
    </source>
</evidence>
<comment type="catalytic activity">
    <reaction evidence="22">
        <text>13-cis-lycopene + O2 = 13-cis-10'-apo-lycopenal + (3E,5E)-6,10-dimethylundeca-3,5,9-trien-2-one</text>
        <dbReference type="Rhea" id="RHEA:68448"/>
        <dbReference type="ChEBI" id="CHEBI:15379"/>
        <dbReference type="ChEBI" id="CHEBI:67207"/>
        <dbReference type="ChEBI" id="CHEBI:177907"/>
        <dbReference type="ChEBI" id="CHEBI:177908"/>
    </reaction>
    <physiologicalReaction direction="left-to-right" evidence="22">
        <dbReference type="Rhea" id="RHEA:68449"/>
    </physiologicalReaction>
</comment>
<keyword evidence="4" id="KW-0223">Dioxygenase</keyword>
<evidence type="ECO:0000256" key="22">
    <source>
        <dbReference type="ARBA" id="ARBA00049207"/>
    </source>
</evidence>
<evidence type="ECO:0000256" key="13">
    <source>
        <dbReference type="ARBA" id="ARBA00045336"/>
    </source>
</evidence>
<evidence type="ECO:0000256" key="1">
    <source>
        <dbReference type="ARBA" id="ARBA00004173"/>
    </source>
</evidence>
<evidence type="ECO:0000256" key="9">
    <source>
        <dbReference type="ARBA" id="ARBA00035797"/>
    </source>
</evidence>
<keyword evidence="6 23" id="KW-0408">Iron</keyword>
<feature type="binding site" evidence="23">
    <location>
        <position position="596"/>
    </location>
    <ligand>
        <name>Fe cation</name>
        <dbReference type="ChEBI" id="CHEBI:24875"/>
        <note>catalytic</note>
    </ligand>
</feature>
<proteinExistence type="inferred from homology"/>
<keyword evidence="7" id="KW-0443">Lipid metabolism</keyword>
<dbReference type="AlphaFoldDB" id="A0A8D2Q761"/>
<feature type="binding site" evidence="23">
    <location>
        <position position="309"/>
    </location>
    <ligand>
        <name>Fe cation</name>
        <dbReference type="ChEBI" id="CHEBI:24875"/>
        <note>catalytic</note>
    </ligand>
</feature>
<evidence type="ECO:0000256" key="7">
    <source>
        <dbReference type="ARBA" id="ARBA00023098"/>
    </source>
</evidence>
<evidence type="ECO:0000256" key="14">
    <source>
        <dbReference type="ARBA" id="ARBA00047577"/>
    </source>
</evidence>
<evidence type="ECO:0000256" key="10">
    <source>
        <dbReference type="ARBA" id="ARBA00036274"/>
    </source>
</evidence>
<comment type="catalytic activity">
    <reaction evidence="16">
        <text>lutein + O2 = (3R,6R)-hydroxy-alpha-ionone + (3R)-3-hydroxy-10'-apo-beta-carotenal</text>
        <dbReference type="Rhea" id="RHEA:68428"/>
        <dbReference type="ChEBI" id="CHEBI:15379"/>
        <dbReference type="ChEBI" id="CHEBI:28838"/>
        <dbReference type="ChEBI" id="CHEBI:177902"/>
        <dbReference type="ChEBI" id="CHEBI:177904"/>
    </reaction>
    <physiologicalReaction direction="left-to-right" evidence="16">
        <dbReference type="Rhea" id="RHEA:68429"/>
    </physiologicalReaction>
</comment>
<evidence type="ECO:0000256" key="24">
    <source>
        <dbReference type="RuleBase" id="RU003799"/>
    </source>
</evidence>
<comment type="subcellular location">
    <subcellularLocation>
        <location evidence="1">Mitochondrion</location>
    </subcellularLocation>
</comment>
<comment type="catalytic activity">
    <reaction evidence="21">
        <text>beta-cryptoxanthin + O2 = all-trans-10'-apo-beta-carotenal + (3R)-hydroxy-beta-ionone</text>
        <dbReference type="Rhea" id="RHEA:68440"/>
        <dbReference type="ChEBI" id="CHEBI:10362"/>
        <dbReference type="ChEBI" id="CHEBI:15379"/>
        <dbReference type="ChEBI" id="CHEBI:53153"/>
        <dbReference type="ChEBI" id="CHEBI:53173"/>
    </reaction>
    <physiologicalReaction direction="left-to-right" evidence="21">
        <dbReference type="Rhea" id="RHEA:68441"/>
    </physiologicalReaction>
</comment>
<evidence type="ECO:0000256" key="16">
    <source>
        <dbReference type="ARBA" id="ARBA00047865"/>
    </source>
</evidence>